<dbReference type="GO" id="GO:0005737">
    <property type="term" value="C:cytoplasm"/>
    <property type="evidence" value="ECO:0007669"/>
    <property type="project" value="UniProtKB-SubCell"/>
</dbReference>
<evidence type="ECO:0000313" key="15">
    <source>
        <dbReference type="EMBL" id="KAJ7384855.1"/>
    </source>
</evidence>
<dbReference type="EC" id="2.3.2.27" evidence="15"/>
<feature type="domain" description="MIB/HERC2" evidence="14">
    <location>
        <begin position="190"/>
        <end position="265"/>
    </location>
</feature>
<dbReference type="GO" id="GO:0016567">
    <property type="term" value="P:protein ubiquitination"/>
    <property type="evidence" value="ECO:0007669"/>
    <property type="project" value="InterPro"/>
</dbReference>
<evidence type="ECO:0000256" key="9">
    <source>
        <dbReference type="ARBA" id="ARBA00022833"/>
    </source>
</evidence>
<gene>
    <name evidence="15" type="primary">MIB2_5</name>
    <name evidence="15" type="ORF">OS493_019532</name>
</gene>
<dbReference type="GO" id="GO:0061630">
    <property type="term" value="F:ubiquitin protein ligase activity"/>
    <property type="evidence" value="ECO:0007669"/>
    <property type="project" value="UniProtKB-EC"/>
</dbReference>
<dbReference type="AlphaFoldDB" id="A0A9X0D2U1"/>
<evidence type="ECO:0000256" key="1">
    <source>
        <dbReference type="ARBA" id="ARBA00004496"/>
    </source>
</evidence>
<feature type="domain" description="ZZ-type" evidence="13">
    <location>
        <begin position="125"/>
        <end position="179"/>
    </location>
</feature>
<sequence>MPTSANKLSFVEKDPSLPHGRARGRANDYESQNESNDTTACTYFSDFSVGLRVVRGADWNSDDNESDGGEGFVGTVVEVGRNSASVPEYMAVIQWDMGTREVYIAGHRGVCDLCVLDNSSVGIKHVGFICCVCKQDPILGIRWDCLDCKDSSVSLCTRCYMADEHNKDHAFQRFDAPGDNGFPVQSRRTTKQIQARGIYPGARVCRGPDWEYGNHDGRTFGTVTKITNWKGNPASAAGVSWEFGTEGTYRLGYQGKVDLKCVTAGSGGHFYKSHLPRLGPSQQTSNDTEQTSDELPSCRSNTDSGMQHSNVTDHNRNICQLSQNSSGQMLPQVGAGIVEASSVHSSDHAETSPDLQKCSNSQWKTRADETKASRHALHRASINGKWNTVKMLLADGENVNQRDKFSLTPLHLAAWYGHESVVKLLLRLGANVNAVDRFQKTPLQKAERHNHESIVQLLLNFGASPSY</sequence>
<evidence type="ECO:0000256" key="4">
    <source>
        <dbReference type="ARBA" id="ARBA00022679"/>
    </source>
</evidence>
<keyword evidence="10" id="KW-0040">ANK repeat</keyword>
<dbReference type="PANTHER" id="PTHR24202">
    <property type="entry name" value="E3 UBIQUITIN-PROTEIN LIGASE MIB2"/>
    <property type="match status" value="1"/>
</dbReference>
<dbReference type="Gene3D" id="1.25.40.20">
    <property type="entry name" value="Ankyrin repeat-containing domain"/>
    <property type="match status" value="2"/>
</dbReference>
<evidence type="ECO:0000259" key="14">
    <source>
        <dbReference type="PROSITE" id="PS51416"/>
    </source>
</evidence>
<organism evidence="15 16">
    <name type="scientific">Desmophyllum pertusum</name>
    <dbReference type="NCBI Taxonomy" id="174260"/>
    <lineage>
        <taxon>Eukaryota</taxon>
        <taxon>Metazoa</taxon>
        <taxon>Cnidaria</taxon>
        <taxon>Anthozoa</taxon>
        <taxon>Hexacorallia</taxon>
        <taxon>Scleractinia</taxon>
        <taxon>Caryophylliina</taxon>
        <taxon>Caryophylliidae</taxon>
        <taxon>Desmophyllum</taxon>
    </lineage>
</organism>
<dbReference type="PROSITE" id="PS50135">
    <property type="entry name" value="ZF_ZZ_2"/>
    <property type="match status" value="1"/>
</dbReference>
<dbReference type="GO" id="GO:0008270">
    <property type="term" value="F:zinc ion binding"/>
    <property type="evidence" value="ECO:0007669"/>
    <property type="project" value="UniProtKB-KW"/>
</dbReference>
<dbReference type="InterPro" id="IPR043145">
    <property type="entry name" value="Znf_ZZ_sf"/>
</dbReference>
<dbReference type="InterPro" id="IPR002110">
    <property type="entry name" value="Ankyrin_rpt"/>
</dbReference>
<dbReference type="Pfam" id="PF00569">
    <property type="entry name" value="ZZ"/>
    <property type="match status" value="1"/>
</dbReference>
<dbReference type="InterPro" id="IPR036770">
    <property type="entry name" value="Ankyrin_rpt-contain_sf"/>
</dbReference>
<evidence type="ECO:0000256" key="6">
    <source>
        <dbReference type="ARBA" id="ARBA00022737"/>
    </source>
</evidence>
<dbReference type="InterPro" id="IPR000433">
    <property type="entry name" value="Znf_ZZ"/>
</dbReference>
<keyword evidence="4 15" id="KW-0808">Transferase</keyword>
<dbReference type="Gene3D" id="3.30.60.90">
    <property type="match status" value="1"/>
</dbReference>
<evidence type="ECO:0000259" key="13">
    <source>
        <dbReference type="PROSITE" id="PS50135"/>
    </source>
</evidence>
<dbReference type="SUPFAM" id="SSF159034">
    <property type="entry name" value="Mib/herc2 domain-like"/>
    <property type="match status" value="2"/>
</dbReference>
<feature type="repeat" description="ANK" evidence="10">
    <location>
        <begin position="405"/>
        <end position="437"/>
    </location>
</feature>
<evidence type="ECO:0000256" key="10">
    <source>
        <dbReference type="PROSITE-ProRule" id="PRU00023"/>
    </source>
</evidence>
<evidence type="ECO:0000256" key="3">
    <source>
        <dbReference type="ARBA" id="ARBA00022490"/>
    </source>
</evidence>
<keyword evidence="9" id="KW-0862">Zinc</keyword>
<proteinExistence type="predicted"/>
<feature type="domain" description="MIB/HERC2" evidence="14">
    <location>
        <begin position="39"/>
        <end position="119"/>
    </location>
</feature>
<feature type="compositionally biased region" description="Polar residues" evidence="12">
    <location>
        <begin position="353"/>
        <end position="364"/>
    </location>
</feature>
<name>A0A9X0D2U1_9CNID</name>
<feature type="region of interest" description="Disordered" evidence="12">
    <location>
        <begin position="341"/>
        <end position="366"/>
    </location>
</feature>
<feature type="region of interest" description="Disordered" evidence="12">
    <location>
        <begin position="1"/>
        <end position="35"/>
    </location>
</feature>
<evidence type="ECO:0000256" key="12">
    <source>
        <dbReference type="SAM" id="MobiDB-lite"/>
    </source>
</evidence>
<comment type="pathway">
    <text evidence="2">Protein modification; protein ubiquitination.</text>
</comment>
<dbReference type="Gene3D" id="2.30.30.40">
    <property type="entry name" value="SH3 Domains"/>
    <property type="match status" value="2"/>
</dbReference>
<dbReference type="Proteomes" id="UP001163046">
    <property type="component" value="Unassembled WGS sequence"/>
</dbReference>
<dbReference type="SMART" id="SM00248">
    <property type="entry name" value="ANK"/>
    <property type="match status" value="3"/>
</dbReference>
<dbReference type="PANTHER" id="PTHR24202:SF4">
    <property type="entry name" value="E3 UBIQUITIN-PROTEIN LIGASE MIB2-RELATED"/>
    <property type="match status" value="1"/>
</dbReference>
<feature type="compositionally biased region" description="Polar residues" evidence="12">
    <location>
        <begin position="280"/>
        <end position="289"/>
    </location>
</feature>
<keyword evidence="8" id="KW-0833">Ubl conjugation pathway</keyword>
<protein>
    <submittedName>
        <fullName evidence="15">E3 ubiquitin-protein ligase mib2</fullName>
        <ecNumber evidence="15">2.3.2.27</ecNumber>
    </submittedName>
</protein>
<dbReference type="InterPro" id="IPR037252">
    <property type="entry name" value="Mib_Herc2_sf"/>
</dbReference>
<keyword evidence="6" id="KW-0677">Repeat</keyword>
<dbReference type="Pfam" id="PF12796">
    <property type="entry name" value="Ank_2"/>
    <property type="match status" value="1"/>
</dbReference>
<dbReference type="Pfam" id="PF06701">
    <property type="entry name" value="MIB_HERC2"/>
    <property type="match status" value="2"/>
</dbReference>
<keyword evidence="3" id="KW-0963">Cytoplasm</keyword>
<dbReference type="SUPFAM" id="SSF48403">
    <property type="entry name" value="Ankyrin repeat"/>
    <property type="match status" value="1"/>
</dbReference>
<comment type="caution">
    <text evidence="15">The sequence shown here is derived from an EMBL/GenBank/DDBJ whole genome shotgun (WGS) entry which is preliminary data.</text>
</comment>
<keyword evidence="16" id="KW-1185">Reference proteome</keyword>
<dbReference type="PROSITE" id="PS51416">
    <property type="entry name" value="MIB_HERC2"/>
    <property type="match status" value="2"/>
</dbReference>
<keyword evidence="7 11" id="KW-0863">Zinc-finger</keyword>
<dbReference type="SUPFAM" id="SSF57850">
    <property type="entry name" value="RING/U-box"/>
    <property type="match status" value="1"/>
</dbReference>
<reference evidence="15" key="1">
    <citation type="submission" date="2023-01" db="EMBL/GenBank/DDBJ databases">
        <title>Genome assembly of the deep-sea coral Lophelia pertusa.</title>
        <authorList>
            <person name="Herrera S."/>
            <person name="Cordes E."/>
        </authorList>
    </citation>
    <scope>NUCLEOTIDE SEQUENCE</scope>
    <source>
        <strain evidence="15">USNM1676648</strain>
        <tissue evidence="15">Polyp</tissue>
    </source>
</reference>
<feature type="compositionally biased region" description="Polar residues" evidence="12">
    <location>
        <begin position="298"/>
        <end position="310"/>
    </location>
</feature>
<dbReference type="PROSITE" id="PS50297">
    <property type="entry name" value="ANK_REP_REGION"/>
    <property type="match status" value="3"/>
</dbReference>
<dbReference type="FunFam" id="2.30.30.40:FF:000078">
    <property type="entry name" value="Putative e3 ubiquitin-protein ligase mib2"/>
    <property type="match status" value="1"/>
</dbReference>
<evidence type="ECO:0000256" key="7">
    <source>
        <dbReference type="ARBA" id="ARBA00022771"/>
    </source>
</evidence>
<evidence type="ECO:0000256" key="5">
    <source>
        <dbReference type="ARBA" id="ARBA00022723"/>
    </source>
</evidence>
<evidence type="ECO:0000256" key="8">
    <source>
        <dbReference type="ARBA" id="ARBA00022786"/>
    </source>
</evidence>
<accession>A0A9X0D2U1</accession>
<keyword evidence="5" id="KW-0479">Metal-binding</keyword>
<comment type="subcellular location">
    <subcellularLocation>
        <location evidence="1">Cytoplasm</location>
    </subcellularLocation>
</comment>
<evidence type="ECO:0000256" key="2">
    <source>
        <dbReference type="ARBA" id="ARBA00004906"/>
    </source>
</evidence>
<dbReference type="PROSITE" id="PS50088">
    <property type="entry name" value="ANK_REPEAT"/>
    <property type="match status" value="3"/>
</dbReference>
<feature type="repeat" description="ANK" evidence="10">
    <location>
        <begin position="438"/>
        <end position="467"/>
    </location>
</feature>
<dbReference type="SMART" id="SM00291">
    <property type="entry name" value="ZnF_ZZ"/>
    <property type="match status" value="1"/>
</dbReference>
<dbReference type="InterPro" id="IPR010606">
    <property type="entry name" value="Mib_Herc2"/>
</dbReference>
<feature type="repeat" description="ANK" evidence="10">
    <location>
        <begin position="372"/>
        <end position="404"/>
    </location>
</feature>
<keyword evidence="15" id="KW-0012">Acyltransferase</keyword>
<evidence type="ECO:0000256" key="11">
    <source>
        <dbReference type="PROSITE-ProRule" id="PRU00228"/>
    </source>
</evidence>
<dbReference type="OrthoDB" id="194358at2759"/>
<feature type="region of interest" description="Disordered" evidence="12">
    <location>
        <begin position="273"/>
        <end position="311"/>
    </location>
</feature>
<dbReference type="EMBL" id="MU825884">
    <property type="protein sequence ID" value="KAJ7384855.1"/>
    <property type="molecule type" value="Genomic_DNA"/>
</dbReference>
<evidence type="ECO:0000313" key="16">
    <source>
        <dbReference type="Proteomes" id="UP001163046"/>
    </source>
</evidence>